<dbReference type="InterPro" id="IPR038673">
    <property type="entry name" value="OprB_sf"/>
</dbReference>
<evidence type="ECO:0000256" key="2">
    <source>
        <dbReference type="RuleBase" id="RU363072"/>
    </source>
</evidence>
<comment type="caution">
    <text evidence="3">The sequence shown here is derived from an EMBL/GenBank/DDBJ whole genome shotgun (WGS) entry which is preliminary data.</text>
</comment>
<evidence type="ECO:0000313" key="3">
    <source>
        <dbReference type="EMBL" id="MBB4632076.1"/>
    </source>
</evidence>
<accession>A0A7W7F677</accession>
<keyword evidence="4" id="KW-1185">Reference proteome</keyword>
<evidence type="ECO:0000256" key="1">
    <source>
        <dbReference type="ARBA" id="ARBA00008769"/>
    </source>
</evidence>
<organism evidence="3 4">
    <name type="scientific">Sphingosinicella soli</name>
    <dbReference type="NCBI Taxonomy" id="333708"/>
    <lineage>
        <taxon>Bacteria</taxon>
        <taxon>Pseudomonadati</taxon>
        <taxon>Pseudomonadota</taxon>
        <taxon>Alphaproteobacteria</taxon>
        <taxon>Sphingomonadales</taxon>
        <taxon>Sphingosinicellaceae</taxon>
        <taxon>Sphingosinicella</taxon>
    </lineage>
</organism>
<dbReference type="AlphaFoldDB" id="A0A7W7F677"/>
<gene>
    <name evidence="3" type="ORF">GGQ98_001693</name>
</gene>
<proteinExistence type="inferred from homology"/>
<evidence type="ECO:0000313" key="4">
    <source>
        <dbReference type="Proteomes" id="UP000566324"/>
    </source>
</evidence>
<dbReference type="InterPro" id="IPR007049">
    <property type="entry name" value="Carb-sel_porin_OprB"/>
</dbReference>
<dbReference type="Pfam" id="PF04966">
    <property type="entry name" value="OprB"/>
    <property type="match status" value="1"/>
</dbReference>
<protein>
    <submittedName>
        <fullName evidence="3">Porin</fullName>
    </submittedName>
</protein>
<dbReference type="PANTHER" id="PTHR37944:SF1">
    <property type="entry name" value="PORIN B"/>
    <property type="match status" value="1"/>
</dbReference>
<comment type="similarity">
    <text evidence="1 2">Belongs to the OprB family.</text>
</comment>
<dbReference type="Proteomes" id="UP000566324">
    <property type="component" value="Unassembled WGS sequence"/>
</dbReference>
<dbReference type="PANTHER" id="PTHR37944">
    <property type="entry name" value="PORIN B"/>
    <property type="match status" value="1"/>
</dbReference>
<dbReference type="RefSeq" id="WP_184067933.1">
    <property type="nucleotide sequence ID" value="NZ_JACHNZ010000016.1"/>
</dbReference>
<sequence length="396" mass="42101">MRFWVVASVAACVSFPAFAEGNLPHGHTHSREEIDESHGPLLLQATYTGEVMSNVSGGIRRGSRYLDNLDIVAEADLEAIAGWKGASVHLYGLYNNGKSFSELAGDAQTASNIETGVQAFRLYEAWIEQAFTGGSLKLGLYDLNSEFDSLEASGLFVSSPHGIGTDFAQTGENGPSIFPSTSLAARIAIEPAEGWVVRAAVLDGVPGNPDRPKRTAMKLGGGDGALLVAEIEAPLPRGRLLFGGWRYTARFDDHAGTSGRGNDGLYVRGETTLFEETDDAAQGLAAFARLGIADGRFNTFGKFASAGLNYTGPFRGRDEDQLGLAVAAAFTSDAYKRAVPASNNEVAFELTYRAPVASWLSLQPSAHYIINPGADPTVRNALAFGLRAEISFNILG</sequence>
<dbReference type="EMBL" id="JACHNZ010000016">
    <property type="protein sequence ID" value="MBB4632076.1"/>
    <property type="molecule type" value="Genomic_DNA"/>
</dbReference>
<dbReference type="GO" id="GO:0016020">
    <property type="term" value="C:membrane"/>
    <property type="evidence" value="ECO:0007669"/>
    <property type="project" value="InterPro"/>
</dbReference>
<name>A0A7W7F677_9SPHN</name>
<dbReference type="InterPro" id="IPR052932">
    <property type="entry name" value="OprB_Porin"/>
</dbReference>
<reference evidence="3 4" key="1">
    <citation type="submission" date="2020-08" db="EMBL/GenBank/DDBJ databases">
        <title>Genomic Encyclopedia of Type Strains, Phase IV (KMG-IV): sequencing the most valuable type-strain genomes for metagenomic binning, comparative biology and taxonomic classification.</title>
        <authorList>
            <person name="Goeker M."/>
        </authorList>
    </citation>
    <scope>NUCLEOTIDE SEQUENCE [LARGE SCALE GENOMIC DNA]</scope>
    <source>
        <strain evidence="3 4">DSM 17328</strain>
    </source>
</reference>
<feature type="signal peptide" evidence="2">
    <location>
        <begin position="1"/>
        <end position="19"/>
    </location>
</feature>
<dbReference type="GO" id="GO:0015288">
    <property type="term" value="F:porin activity"/>
    <property type="evidence" value="ECO:0007669"/>
    <property type="project" value="InterPro"/>
</dbReference>
<dbReference type="GO" id="GO:0008643">
    <property type="term" value="P:carbohydrate transport"/>
    <property type="evidence" value="ECO:0007669"/>
    <property type="project" value="InterPro"/>
</dbReference>
<feature type="chain" id="PRO_5031590787" evidence="2">
    <location>
        <begin position="20"/>
        <end position="396"/>
    </location>
</feature>
<dbReference type="Gene3D" id="2.40.160.180">
    <property type="entry name" value="Carbohydrate-selective porin OprB"/>
    <property type="match status" value="1"/>
</dbReference>
<keyword evidence="2" id="KW-0732">Signal</keyword>